<evidence type="ECO:0000256" key="2">
    <source>
        <dbReference type="SAM" id="Phobius"/>
    </source>
</evidence>
<proteinExistence type="predicted"/>
<accession>A0A8K0TF40</accession>
<dbReference type="PANTHER" id="PTHR38402:SF1">
    <property type="entry name" value="MITOCHONDRIAL OUTER MEMBRANE PROTEIN OM14"/>
    <property type="match status" value="1"/>
</dbReference>
<protein>
    <recommendedName>
        <fullName evidence="5">Mitochondrial outer membrane protein OM14 C-terminal domain-containing protein</fullName>
    </recommendedName>
</protein>
<organism evidence="3 4">
    <name type="scientific">Plectosphaerella cucumerina</name>
    <dbReference type="NCBI Taxonomy" id="40658"/>
    <lineage>
        <taxon>Eukaryota</taxon>
        <taxon>Fungi</taxon>
        <taxon>Dikarya</taxon>
        <taxon>Ascomycota</taxon>
        <taxon>Pezizomycotina</taxon>
        <taxon>Sordariomycetes</taxon>
        <taxon>Hypocreomycetidae</taxon>
        <taxon>Glomerellales</taxon>
        <taxon>Plectosphaerellaceae</taxon>
        <taxon>Plectosphaerella</taxon>
    </lineage>
</organism>
<dbReference type="GO" id="GO:0005741">
    <property type="term" value="C:mitochondrial outer membrane"/>
    <property type="evidence" value="ECO:0007669"/>
    <property type="project" value="InterPro"/>
</dbReference>
<feature type="compositionally biased region" description="Basic and acidic residues" evidence="1">
    <location>
        <begin position="59"/>
        <end position="81"/>
    </location>
</feature>
<keyword evidence="2" id="KW-0812">Transmembrane</keyword>
<name>A0A8K0TF40_9PEZI</name>
<reference evidence="3" key="1">
    <citation type="journal article" date="2021" name="Nat. Commun.">
        <title>Genetic determinants of endophytism in the Arabidopsis root mycobiome.</title>
        <authorList>
            <person name="Mesny F."/>
            <person name="Miyauchi S."/>
            <person name="Thiergart T."/>
            <person name="Pickel B."/>
            <person name="Atanasova L."/>
            <person name="Karlsson M."/>
            <person name="Huettel B."/>
            <person name="Barry K.W."/>
            <person name="Haridas S."/>
            <person name="Chen C."/>
            <person name="Bauer D."/>
            <person name="Andreopoulos W."/>
            <person name="Pangilinan J."/>
            <person name="LaButti K."/>
            <person name="Riley R."/>
            <person name="Lipzen A."/>
            <person name="Clum A."/>
            <person name="Drula E."/>
            <person name="Henrissat B."/>
            <person name="Kohler A."/>
            <person name="Grigoriev I.V."/>
            <person name="Martin F.M."/>
            <person name="Hacquard S."/>
        </authorList>
    </citation>
    <scope>NUCLEOTIDE SEQUENCE</scope>
    <source>
        <strain evidence="3">MPI-CAGE-AT-0016</strain>
    </source>
</reference>
<comment type="caution">
    <text evidence="3">The sequence shown here is derived from an EMBL/GenBank/DDBJ whole genome shotgun (WGS) entry which is preliminary data.</text>
</comment>
<keyword evidence="2" id="KW-0472">Membrane</keyword>
<evidence type="ECO:0000313" key="3">
    <source>
        <dbReference type="EMBL" id="KAH7362420.1"/>
    </source>
</evidence>
<sequence>MSESESWADVAAKGPKQTAEEAAAPQLPEVVTDATASTSSLVDVDSQSVRTVPSDYLEQEIKTDTQADRVNREEQARAEADLAKKKAAAKARRADSWLTRQFSSLSDGSATALAAANIAGVVALSGFLGYRAWGLYERGRLSWQSVGLGLGILGVVGLGESVLGGYLYKTKGKK</sequence>
<dbReference type="EMBL" id="JAGPXD010000003">
    <property type="protein sequence ID" value="KAH7362420.1"/>
    <property type="molecule type" value="Genomic_DNA"/>
</dbReference>
<dbReference type="OrthoDB" id="20198at2759"/>
<dbReference type="Proteomes" id="UP000813385">
    <property type="component" value="Unassembled WGS sequence"/>
</dbReference>
<feature type="compositionally biased region" description="Polar residues" evidence="1">
    <location>
        <begin position="34"/>
        <end position="51"/>
    </location>
</feature>
<feature type="region of interest" description="Disordered" evidence="1">
    <location>
        <begin position="1"/>
        <end position="81"/>
    </location>
</feature>
<gene>
    <name evidence="3" type="ORF">B0T11DRAFT_280778</name>
</gene>
<keyword evidence="4" id="KW-1185">Reference proteome</keyword>
<evidence type="ECO:0008006" key="5">
    <source>
        <dbReference type="Google" id="ProtNLM"/>
    </source>
</evidence>
<keyword evidence="2" id="KW-1133">Transmembrane helix</keyword>
<dbReference type="GO" id="GO:1990593">
    <property type="term" value="F:nascent polypeptide-associated complex binding"/>
    <property type="evidence" value="ECO:0007669"/>
    <property type="project" value="InterPro"/>
</dbReference>
<dbReference type="AlphaFoldDB" id="A0A8K0TF40"/>
<evidence type="ECO:0000313" key="4">
    <source>
        <dbReference type="Proteomes" id="UP000813385"/>
    </source>
</evidence>
<dbReference type="GO" id="GO:0006626">
    <property type="term" value="P:protein targeting to mitochondrion"/>
    <property type="evidence" value="ECO:0007669"/>
    <property type="project" value="TreeGrafter"/>
</dbReference>
<dbReference type="PANTHER" id="PTHR38402">
    <property type="entry name" value="MITOCHONDRIAL OUTER MEMBRANE PROTEIN OM14"/>
    <property type="match status" value="1"/>
</dbReference>
<dbReference type="InterPro" id="IPR039454">
    <property type="entry name" value="OM14"/>
</dbReference>
<evidence type="ECO:0000256" key="1">
    <source>
        <dbReference type="SAM" id="MobiDB-lite"/>
    </source>
</evidence>
<feature type="transmembrane region" description="Helical" evidence="2">
    <location>
        <begin position="110"/>
        <end position="133"/>
    </location>
</feature>
<feature type="transmembrane region" description="Helical" evidence="2">
    <location>
        <begin position="145"/>
        <end position="168"/>
    </location>
</feature>